<evidence type="ECO:0000256" key="7">
    <source>
        <dbReference type="ARBA" id="ARBA00025253"/>
    </source>
</evidence>
<evidence type="ECO:0000313" key="10">
    <source>
        <dbReference type="EMBL" id="EEP81336.1"/>
    </source>
</evidence>
<comment type="similarity">
    <text evidence="2 8">Belongs to the SLD2 family.</text>
</comment>
<feature type="region of interest" description="Disordered" evidence="9">
    <location>
        <begin position="336"/>
        <end position="448"/>
    </location>
</feature>
<evidence type="ECO:0000256" key="8">
    <source>
        <dbReference type="RuleBase" id="RU367067"/>
    </source>
</evidence>
<gene>
    <name evidence="10" type="ORF">UREG_06201</name>
</gene>
<dbReference type="eggNOG" id="ENOG502SCF7">
    <property type="taxonomic scope" value="Eukaryota"/>
</dbReference>
<dbReference type="GO" id="GO:0006270">
    <property type="term" value="P:DNA replication initiation"/>
    <property type="evidence" value="ECO:0007669"/>
    <property type="project" value="UniProtKB-UniRule"/>
</dbReference>
<evidence type="ECO:0000256" key="4">
    <source>
        <dbReference type="ARBA" id="ARBA00022705"/>
    </source>
</evidence>
<dbReference type="PANTHER" id="PTHR28124">
    <property type="entry name" value="DNA REPLICATION REGULATOR SLD2"/>
    <property type="match status" value="1"/>
</dbReference>
<evidence type="ECO:0000256" key="3">
    <source>
        <dbReference type="ARBA" id="ARBA00018363"/>
    </source>
</evidence>
<dbReference type="InParanoid" id="C4JX28"/>
<sequence>MTANIEKLRAELKEWEKAFAEANGGRKASREDIKNDPSIAAKYKAYARLRSQPSSSSLRANPDNGASPGHSQKKRINPFVDNDKHEHHVFATPRKVAKHTSSTPKHPSQLDSYETTSDIKKLLSPGGPYTSPAPLRTAIGPTPQRDGKVLGLFDLLSPSASSTATPSKRKPFEPADGTHTPSRARGMVTPSRRDGSALRPRRHSLTPASSAKKFFLSKYCATPTTMRFAPITEADDENDDKNADSERIDTLLSEQSPVRQRPEPETPTFLRRRNVLFAQPANHARSKTGAASPVAVRMPQRIFGRGLSQLVRDLHDLGEEMSNAEMEDDMEALREAEATERTNEDRGLVENSQIADSPSKVQRQWKKKGQKRTTRLVHLRPVRAKPQRVPEPVIRDEDSEDELDAVSEPQIPVSAGGDNGVGEDAVNSTRPKGKDSTQNKEKLGGNKLVQKARKIKATAHANYRALKIRSKNGAGKGRFGRRR</sequence>
<dbReference type="GO" id="GO:0031261">
    <property type="term" value="C:DNA replication preinitiation complex"/>
    <property type="evidence" value="ECO:0007669"/>
    <property type="project" value="TreeGrafter"/>
</dbReference>
<feature type="region of interest" description="Disordered" evidence="9">
    <location>
        <begin position="460"/>
        <end position="483"/>
    </location>
</feature>
<reference evidence="11" key="1">
    <citation type="journal article" date="2009" name="Genome Res.">
        <title>Comparative genomic analyses of the human fungal pathogens Coccidioides and their relatives.</title>
        <authorList>
            <person name="Sharpton T.J."/>
            <person name="Stajich J.E."/>
            <person name="Rounsley S.D."/>
            <person name="Gardner M.J."/>
            <person name="Wortman J.R."/>
            <person name="Jordar V.S."/>
            <person name="Maiti R."/>
            <person name="Kodira C.D."/>
            <person name="Neafsey D.E."/>
            <person name="Zeng Q."/>
            <person name="Hung C.-Y."/>
            <person name="McMahan C."/>
            <person name="Muszewska A."/>
            <person name="Grynberg M."/>
            <person name="Mandel M.A."/>
            <person name="Kellner E.M."/>
            <person name="Barker B.M."/>
            <person name="Galgiani J.N."/>
            <person name="Orbach M.J."/>
            <person name="Kirkland T.N."/>
            <person name="Cole G.T."/>
            <person name="Henn M.R."/>
            <person name="Birren B.W."/>
            <person name="Taylor J.W."/>
        </authorList>
    </citation>
    <scope>NUCLEOTIDE SEQUENCE [LARGE SCALE GENOMIC DNA]</scope>
    <source>
        <strain evidence="11">UAMH 1704</strain>
    </source>
</reference>
<keyword evidence="6 8" id="KW-0131">Cell cycle</keyword>
<evidence type="ECO:0000256" key="6">
    <source>
        <dbReference type="ARBA" id="ARBA00023306"/>
    </source>
</evidence>
<protein>
    <recommendedName>
        <fullName evidence="3 8">DNA replication regulator SLD2</fullName>
    </recommendedName>
</protein>
<dbReference type="CDD" id="cd22289">
    <property type="entry name" value="RecQL4_SLD2_NTD"/>
    <property type="match status" value="1"/>
</dbReference>
<dbReference type="Proteomes" id="UP000002058">
    <property type="component" value="Unassembled WGS sequence"/>
</dbReference>
<comment type="function">
    <text evidence="7 8">Has a role in the initiation of DNA replication. Required at S-phase checkpoint.</text>
</comment>
<name>C4JX28_UNCRE</name>
<dbReference type="GO" id="GO:1902977">
    <property type="term" value="P:mitotic DNA replication preinitiation complex assembly"/>
    <property type="evidence" value="ECO:0007669"/>
    <property type="project" value="TreeGrafter"/>
</dbReference>
<feature type="compositionally biased region" description="Basic residues" evidence="9">
    <location>
        <begin position="363"/>
        <end position="386"/>
    </location>
</feature>
<dbReference type="Gene3D" id="1.10.10.1460">
    <property type="match status" value="1"/>
</dbReference>
<feature type="compositionally biased region" description="Basic and acidic residues" evidence="9">
    <location>
        <begin position="336"/>
        <end position="348"/>
    </location>
</feature>
<organism evidence="10 11">
    <name type="scientific">Uncinocarpus reesii (strain UAMH 1704)</name>
    <dbReference type="NCBI Taxonomy" id="336963"/>
    <lineage>
        <taxon>Eukaryota</taxon>
        <taxon>Fungi</taxon>
        <taxon>Dikarya</taxon>
        <taxon>Ascomycota</taxon>
        <taxon>Pezizomycotina</taxon>
        <taxon>Eurotiomycetes</taxon>
        <taxon>Eurotiomycetidae</taxon>
        <taxon>Onygenales</taxon>
        <taxon>Onygenaceae</taxon>
        <taxon>Uncinocarpus</taxon>
    </lineage>
</organism>
<dbReference type="OMA" id="AVRMPQK"/>
<dbReference type="FunFam" id="1.10.10.1460:FF:000001">
    <property type="entry name" value="DNA replication regulator Sld2"/>
    <property type="match status" value="1"/>
</dbReference>
<dbReference type="GeneID" id="8441878"/>
<evidence type="ECO:0000313" key="11">
    <source>
        <dbReference type="Proteomes" id="UP000002058"/>
    </source>
</evidence>
<dbReference type="InterPro" id="IPR040203">
    <property type="entry name" value="Sld2"/>
</dbReference>
<feature type="compositionally biased region" description="Basic and acidic residues" evidence="9">
    <location>
        <begin position="432"/>
        <end position="444"/>
    </location>
</feature>
<dbReference type="GO" id="GO:0003688">
    <property type="term" value="F:DNA replication origin binding"/>
    <property type="evidence" value="ECO:0007669"/>
    <property type="project" value="TreeGrafter"/>
</dbReference>
<accession>C4JX28</accession>
<dbReference type="InterPro" id="IPR021110">
    <property type="entry name" value="DNA_rep_checkpnt_protein"/>
</dbReference>
<evidence type="ECO:0000256" key="2">
    <source>
        <dbReference type="ARBA" id="ARBA00007276"/>
    </source>
</evidence>
<evidence type="ECO:0000256" key="9">
    <source>
        <dbReference type="SAM" id="MobiDB-lite"/>
    </source>
</evidence>
<feature type="compositionally biased region" description="Polar residues" evidence="9">
    <location>
        <begin position="350"/>
        <end position="362"/>
    </location>
</feature>
<dbReference type="EMBL" id="CH476618">
    <property type="protein sequence ID" value="EEP81336.1"/>
    <property type="molecule type" value="Genomic_DNA"/>
</dbReference>
<proteinExistence type="inferred from homology"/>
<feature type="compositionally biased region" description="Low complexity" evidence="9">
    <location>
        <begin position="155"/>
        <end position="166"/>
    </location>
</feature>
<feature type="region of interest" description="Disordered" evidence="9">
    <location>
        <begin position="44"/>
        <end position="206"/>
    </location>
</feature>
<dbReference type="AlphaFoldDB" id="C4JX28"/>
<feature type="compositionally biased region" description="Polar residues" evidence="9">
    <location>
        <begin position="99"/>
        <end position="116"/>
    </location>
</feature>
<dbReference type="Pfam" id="PF11719">
    <property type="entry name" value="Drc1-Sld2"/>
    <property type="match status" value="1"/>
</dbReference>
<dbReference type="VEuPathDB" id="FungiDB:UREG_06201"/>
<dbReference type="HOGENOM" id="CLU_033089_0_0_1"/>
<keyword evidence="11" id="KW-1185">Reference proteome</keyword>
<dbReference type="KEGG" id="ure:UREG_06201"/>
<keyword evidence="5 8" id="KW-0539">Nucleus</keyword>
<dbReference type="PANTHER" id="PTHR28124:SF1">
    <property type="entry name" value="DNA REPLICATION REGULATOR SLD2"/>
    <property type="match status" value="1"/>
</dbReference>
<dbReference type="GO" id="GO:0003697">
    <property type="term" value="F:single-stranded DNA binding"/>
    <property type="evidence" value="ECO:0007669"/>
    <property type="project" value="TreeGrafter"/>
</dbReference>
<dbReference type="RefSeq" id="XP_002583234.1">
    <property type="nucleotide sequence ID" value="XM_002583188.1"/>
</dbReference>
<feature type="compositionally biased region" description="Low complexity" evidence="9">
    <location>
        <begin position="48"/>
        <end position="59"/>
    </location>
</feature>
<evidence type="ECO:0000256" key="1">
    <source>
        <dbReference type="ARBA" id="ARBA00004123"/>
    </source>
</evidence>
<dbReference type="OrthoDB" id="8775810at2759"/>
<comment type="subcellular location">
    <subcellularLocation>
        <location evidence="1 8">Nucleus</location>
    </subcellularLocation>
</comment>
<keyword evidence="4 8" id="KW-0235">DNA replication</keyword>
<evidence type="ECO:0000256" key="5">
    <source>
        <dbReference type="ARBA" id="ARBA00023242"/>
    </source>
</evidence>
<dbReference type="GO" id="GO:0000727">
    <property type="term" value="P:double-strand break repair via break-induced replication"/>
    <property type="evidence" value="ECO:0007669"/>
    <property type="project" value="TreeGrafter"/>
</dbReference>